<keyword evidence="2 3" id="KW-0378">Hydrolase</keyword>
<dbReference type="PRINTS" id="PR00502">
    <property type="entry name" value="NUDIXFAMILY"/>
</dbReference>
<dbReference type="Pfam" id="PF00293">
    <property type="entry name" value="NUDIX"/>
    <property type="match status" value="1"/>
</dbReference>
<evidence type="ECO:0000313" key="6">
    <source>
        <dbReference type="Proteomes" id="UP000254537"/>
    </source>
</evidence>
<dbReference type="OrthoDB" id="9804442at2"/>
<protein>
    <submittedName>
        <fullName evidence="5">NUDIX domain-containing protein</fullName>
    </submittedName>
</protein>
<dbReference type="PROSITE" id="PS00893">
    <property type="entry name" value="NUDIX_BOX"/>
    <property type="match status" value="1"/>
</dbReference>
<dbReference type="InterPro" id="IPR000086">
    <property type="entry name" value="NUDIX_hydrolase_dom"/>
</dbReference>
<dbReference type="InterPro" id="IPR015797">
    <property type="entry name" value="NUDIX_hydrolase-like_dom_sf"/>
</dbReference>
<evidence type="ECO:0000256" key="1">
    <source>
        <dbReference type="ARBA" id="ARBA00001946"/>
    </source>
</evidence>
<comment type="similarity">
    <text evidence="3">Belongs to the Nudix hydrolase family.</text>
</comment>
<dbReference type="SUPFAM" id="SSF55811">
    <property type="entry name" value="Nudix"/>
    <property type="match status" value="1"/>
</dbReference>
<dbReference type="RefSeq" id="WP_115433691.1">
    <property type="nucleotide sequence ID" value="NZ_CP031337.1"/>
</dbReference>
<dbReference type="Gene3D" id="3.90.79.10">
    <property type="entry name" value="Nucleoside Triphosphate Pyrophosphohydrolase"/>
    <property type="match status" value="1"/>
</dbReference>
<proteinExistence type="inferred from homology"/>
<evidence type="ECO:0000313" key="5">
    <source>
        <dbReference type="EMBL" id="AXK39761.1"/>
    </source>
</evidence>
<evidence type="ECO:0000259" key="4">
    <source>
        <dbReference type="PROSITE" id="PS51462"/>
    </source>
</evidence>
<feature type="domain" description="Nudix hydrolase" evidence="4">
    <location>
        <begin position="13"/>
        <end position="141"/>
    </location>
</feature>
<reference evidence="5 6" key="1">
    <citation type="submission" date="2018-07" db="EMBL/GenBank/DDBJ databases">
        <title>Crenobacter cavernae sp. nov., isolated from a karst cave.</title>
        <authorList>
            <person name="Zhu H."/>
        </authorList>
    </citation>
    <scope>NUCLEOTIDE SEQUENCE [LARGE SCALE GENOMIC DNA]</scope>
    <source>
        <strain evidence="5 6">K1W11S-77</strain>
    </source>
</reference>
<gene>
    <name evidence="5" type="ORF">DWG20_10100</name>
</gene>
<dbReference type="AlphaFoldDB" id="A0A345Y759"/>
<dbReference type="InterPro" id="IPR020084">
    <property type="entry name" value="NUDIX_hydrolase_CS"/>
</dbReference>
<comment type="cofactor">
    <cofactor evidence="1">
        <name>Mg(2+)</name>
        <dbReference type="ChEBI" id="CHEBI:18420"/>
    </cofactor>
</comment>
<dbReference type="EMBL" id="CP031337">
    <property type="protein sequence ID" value="AXK39761.1"/>
    <property type="molecule type" value="Genomic_DNA"/>
</dbReference>
<evidence type="ECO:0000256" key="2">
    <source>
        <dbReference type="ARBA" id="ARBA00022801"/>
    </source>
</evidence>
<dbReference type="PROSITE" id="PS51462">
    <property type="entry name" value="NUDIX"/>
    <property type="match status" value="1"/>
</dbReference>
<sequence length="173" mass="18958">MNDIDLSVPTFVPRRPTPGAPRLTAHLAHRATAVIELADGVLVTAAAGQRFSLPGGKASRGELRSQALIRELREETGLRVHNILYLFDHVTPHTAHKVYLVIAQGAPRPQGEIERIGVLASPDGEPDVTPETRAILRRYARLRGEEGPKSEAVRAMLNLARYIARVEPAERAE</sequence>
<dbReference type="Proteomes" id="UP000254537">
    <property type="component" value="Chromosome"/>
</dbReference>
<accession>A0A345Y759</accession>
<dbReference type="GO" id="GO:0016787">
    <property type="term" value="F:hydrolase activity"/>
    <property type="evidence" value="ECO:0007669"/>
    <property type="project" value="UniProtKB-KW"/>
</dbReference>
<organism evidence="5 6">
    <name type="scientific">Crenobacter cavernae</name>
    <dbReference type="NCBI Taxonomy" id="2290923"/>
    <lineage>
        <taxon>Bacteria</taxon>
        <taxon>Pseudomonadati</taxon>
        <taxon>Pseudomonadota</taxon>
        <taxon>Betaproteobacteria</taxon>
        <taxon>Neisseriales</taxon>
        <taxon>Neisseriaceae</taxon>
        <taxon>Crenobacter</taxon>
    </lineage>
</organism>
<evidence type="ECO:0000256" key="3">
    <source>
        <dbReference type="RuleBase" id="RU003476"/>
    </source>
</evidence>
<dbReference type="InterPro" id="IPR020476">
    <property type="entry name" value="Nudix_hydrolase"/>
</dbReference>
<dbReference type="KEGG" id="ccah:DWG20_10100"/>
<name>A0A345Y759_9NEIS</name>